<dbReference type="EMBL" id="KQ459833">
    <property type="protein sequence ID" value="KPJ19856.1"/>
    <property type="molecule type" value="Genomic_DNA"/>
</dbReference>
<gene>
    <name evidence="2" type="ORF">RR48_07455</name>
</gene>
<reference evidence="2 3" key="1">
    <citation type="journal article" date="2015" name="Nat. Commun.">
        <title>Outbred genome sequencing and CRISPR/Cas9 gene editing in butterflies.</title>
        <authorList>
            <person name="Li X."/>
            <person name="Fan D."/>
            <person name="Zhang W."/>
            <person name="Liu G."/>
            <person name="Zhang L."/>
            <person name="Zhao L."/>
            <person name="Fang X."/>
            <person name="Chen L."/>
            <person name="Dong Y."/>
            <person name="Chen Y."/>
            <person name="Ding Y."/>
            <person name="Zhao R."/>
            <person name="Feng M."/>
            <person name="Zhu Y."/>
            <person name="Feng Y."/>
            <person name="Jiang X."/>
            <person name="Zhu D."/>
            <person name="Xiang H."/>
            <person name="Feng X."/>
            <person name="Li S."/>
            <person name="Wang J."/>
            <person name="Zhang G."/>
            <person name="Kronforst M.R."/>
            <person name="Wang W."/>
        </authorList>
    </citation>
    <scope>NUCLEOTIDE SEQUENCE [LARGE SCALE GENOMIC DNA]</scope>
    <source>
        <strain evidence="2">Ya'a_city_454_Pm</strain>
        <tissue evidence="2">Whole body</tissue>
    </source>
</reference>
<protein>
    <submittedName>
        <fullName evidence="2">Uncharacterized protein</fullName>
    </submittedName>
</protein>
<evidence type="ECO:0000256" key="1">
    <source>
        <dbReference type="SAM" id="MobiDB-lite"/>
    </source>
</evidence>
<evidence type="ECO:0000313" key="3">
    <source>
        <dbReference type="Proteomes" id="UP000053240"/>
    </source>
</evidence>
<proteinExistence type="predicted"/>
<feature type="compositionally biased region" description="Basic residues" evidence="1">
    <location>
        <begin position="61"/>
        <end position="71"/>
    </location>
</feature>
<dbReference type="Proteomes" id="UP000053240">
    <property type="component" value="Unassembled WGS sequence"/>
</dbReference>
<feature type="compositionally biased region" description="Pro residues" evidence="1">
    <location>
        <begin position="42"/>
        <end position="60"/>
    </location>
</feature>
<organism evidence="2 3">
    <name type="scientific">Papilio machaon</name>
    <name type="common">Old World swallowtail butterfly</name>
    <dbReference type="NCBI Taxonomy" id="76193"/>
    <lineage>
        <taxon>Eukaryota</taxon>
        <taxon>Metazoa</taxon>
        <taxon>Ecdysozoa</taxon>
        <taxon>Arthropoda</taxon>
        <taxon>Hexapoda</taxon>
        <taxon>Insecta</taxon>
        <taxon>Pterygota</taxon>
        <taxon>Neoptera</taxon>
        <taxon>Endopterygota</taxon>
        <taxon>Lepidoptera</taxon>
        <taxon>Glossata</taxon>
        <taxon>Ditrysia</taxon>
        <taxon>Papilionoidea</taxon>
        <taxon>Papilionidae</taxon>
        <taxon>Papilioninae</taxon>
        <taxon>Papilio</taxon>
    </lineage>
</organism>
<evidence type="ECO:0000313" key="2">
    <source>
        <dbReference type="EMBL" id="KPJ19856.1"/>
    </source>
</evidence>
<keyword evidence="3" id="KW-1185">Reference proteome</keyword>
<dbReference type="InParanoid" id="A0A194RUN9"/>
<feature type="region of interest" description="Disordered" evidence="1">
    <location>
        <begin position="42"/>
        <end position="81"/>
    </location>
</feature>
<accession>A0A194RUN9</accession>
<name>A0A194RUN9_PAPMA</name>
<dbReference type="AlphaFoldDB" id="A0A194RUN9"/>
<sequence>MPPPHALPCGPYCGTGNCAPHCYHRNKIIVYPTPPQYPPIHYPPHYPHPPPQHHPYPPPPHHPHHPHHPPPHQHVPDHNLR</sequence>